<dbReference type="InterPro" id="IPR038418">
    <property type="entry name" value="6-PTP_synth/QueD_sf"/>
</dbReference>
<reference evidence="12" key="1">
    <citation type="submission" date="2018-12" db="EMBL/GenBank/DDBJ databases">
        <title>Tengunoibacter tsumagoiensis gen. nov., sp. nov., Dictyobacter kobayashii sp. nov., D. alpinus sp. nov., and D. joshuensis sp. nov. and description of Dictyobacteraceae fam. nov. within the order Ktedonobacterales isolated from Tengu-no-mugimeshi.</title>
        <authorList>
            <person name="Wang C.M."/>
            <person name="Zheng Y."/>
            <person name="Sakai Y."/>
            <person name="Toyoda A."/>
            <person name="Minakuchi Y."/>
            <person name="Abe K."/>
            <person name="Yokota A."/>
            <person name="Yabe S."/>
        </authorList>
    </citation>
    <scope>NUCLEOTIDE SEQUENCE [LARGE SCALE GENOMIC DNA]</scope>
    <source>
        <strain evidence="12">Uno3</strain>
    </source>
</reference>
<keyword evidence="5 8" id="KW-0862">Zinc</keyword>
<feature type="binding site" evidence="10">
    <location>
        <position position="14"/>
    </location>
    <ligand>
        <name>Zn(2+)</name>
        <dbReference type="ChEBI" id="CHEBI:29105"/>
    </ligand>
</feature>
<organism evidence="11 12">
    <name type="scientific">Tengunoibacter tsumagoiensis</name>
    <dbReference type="NCBI Taxonomy" id="2014871"/>
    <lineage>
        <taxon>Bacteria</taxon>
        <taxon>Bacillati</taxon>
        <taxon>Chloroflexota</taxon>
        <taxon>Ktedonobacteria</taxon>
        <taxon>Ktedonobacterales</taxon>
        <taxon>Dictyobacteraceae</taxon>
        <taxon>Tengunoibacter</taxon>
    </lineage>
</organism>
<feature type="active site" description="Charge relay system" evidence="9">
    <location>
        <position position="80"/>
    </location>
</feature>
<dbReference type="GO" id="GO:0070497">
    <property type="term" value="F:6-carboxytetrahydropterin synthase activity"/>
    <property type="evidence" value="ECO:0007669"/>
    <property type="project" value="UniProtKB-EC"/>
</dbReference>
<evidence type="ECO:0000256" key="10">
    <source>
        <dbReference type="PIRSR" id="PIRSR006113-2"/>
    </source>
</evidence>
<evidence type="ECO:0000256" key="3">
    <source>
        <dbReference type="ARBA" id="ARBA00018141"/>
    </source>
</evidence>
<dbReference type="Gene3D" id="3.30.479.10">
    <property type="entry name" value="6-pyruvoyl tetrahydropterin synthase/QueD"/>
    <property type="match status" value="1"/>
</dbReference>
<evidence type="ECO:0000256" key="8">
    <source>
        <dbReference type="PIRNR" id="PIRNR006113"/>
    </source>
</evidence>
<keyword evidence="4 8" id="KW-0479">Metal-binding</keyword>
<keyword evidence="6 8" id="KW-0456">Lyase</keyword>
<dbReference type="Pfam" id="PF01242">
    <property type="entry name" value="PTPS"/>
    <property type="match status" value="1"/>
</dbReference>
<dbReference type="GO" id="GO:0008616">
    <property type="term" value="P:tRNA queuosine(34) biosynthetic process"/>
    <property type="evidence" value="ECO:0007669"/>
    <property type="project" value="UniProtKB-KW"/>
</dbReference>
<evidence type="ECO:0000256" key="1">
    <source>
        <dbReference type="ARBA" id="ARBA00005061"/>
    </source>
</evidence>
<evidence type="ECO:0000256" key="9">
    <source>
        <dbReference type="PIRSR" id="PIRSR006113-1"/>
    </source>
</evidence>
<dbReference type="Proteomes" id="UP000287352">
    <property type="component" value="Unassembled WGS sequence"/>
</dbReference>
<feature type="active site" description="Charge relay system" evidence="9">
    <location>
        <position position="124"/>
    </location>
</feature>
<dbReference type="InterPro" id="IPR007115">
    <property type="entry name" value="6-PTP_synth/QueD"/>
</dbReference>
<dbReference type="OrthoDB" id="9804698at2"/>
<feature type="active site" description="Proton acceptor" evidence="9">
    <location>
        <position position="33"/>
    </location>
</feature>
<sequence length="135" mass="15730">MVYLTRRVTFSAAHRLWSHALSDEENQVVYDKCANPNGHGHNYILEVTVRGTPDPQTGMVMNLTDMKKIMNEQVVDWVDHKHLNYDVPWLEGVIPTAEMLAMKFWERLERDFPAGLLYEVVLHETENNRASYRGE</sequence>
<evidence type="ECO:0000313" key="11">
    <source>
        <dbReference type="EMBL" id="GCE10288.1"/>
    </source>
</evidence>
<gene>
    <name evidence="11" type="ORF">KTT_01470</name>
</gene>
<protein>
    <recommendedName>
        <fullName evidence="3 8">6-carboxy-5,6,7,8-tetrahydropterin synthase</fullName>
        <ecNumber evidence="8">4.-.-.-</ecNumber>
    </recommendedName>
</protein>
<feature type="binding site" evidence="10">
    <location>
        <position position="39"/>
    </location>
    <ligand>
        <name>Zn(2+)</name>
        <dbReference type="ChEBI" id="CHEBI:29105"/>
    </ligand>
</feature>
<dbReference type="PIRSF" id="PIRSF006113">
    <property type="entry name" value="PTP_synth"/>
    <property type="match status" value="1"/>
</dbReference>
<evidence type="ECO:0000256" key="6">
    <source>
        <dbReference type="ARBA" id="ARBA00023239"/>
    </source>
</evidence>
<evidence type="ECO:0000256" key="7">
    <source>
        <dbReference type="ARBA" id="ARBA00048807"/>
    </source>
</evidence>
<dbReference type="EMBL" id="BIFR01000001">
    <property type="protein sequence ID" value="GCE10288.1"/>
    <property type="molecule type" value="Genomic_DNA"/>
</dbReference>
<dbReference type="EC" id="4.-.-.-" evidence="8"/>
<comment type="pathway">
    <text evidence="1 8">Purine metabolism; 7-cyano-7-deazaguanine biosynthesis.</text>
</comment>
<comment type="similarity">
    <text evidence="2 8">Belongs to the PTPS family. QueD subfamily.</text>
</comment>
<dbReference type="SUPFAM" id="SSF55620">
    <property type="entry name" value="Tetrahydrobiopterin biosynthesis enzymes-like"/>
    <property type="match status" value="1"/>
</dbReference>
<evidence type="ECO:0000256" key="5">
    <source>
        <dbReference type="ARBA" id="ARBA00022833"/>
    </source>
</evidence>
<accession>A0A401ZTP3</accession>
<name>A0A401ZTP3_9CHLR</name>
<dbReference type="GO" id="GO:0046872">
    <property type="term" value="F:metal ion binding"/>
    <property type="evidence" value="ECO:0007669"/>
    <property type="project" value="UniProtKB-KW"/>
</dbReference>
<dbReference type="PANTHER" id="PTHR12589">
    <property type="entry name" value="PYRUVOYL TETRAHYDROBIOPTERIN SYNTHASE"/>
    <property type="match status" value="1"/>
</dbReference>
<dbReference type="UniPathway" id="UPA00391"/>
<proteinExistence type="inferred from homology"/>
<dbReference type="PANTHER" id="PTHR12589:SF7">
    <property type="entry name" value="6-PYRUVOYL TETRAHYDROBIOPTERIN SYNTHASE"/>
    <property type="match status" value="1"/>
</dbReference>
<evidence type="ECO:0000256" key="4">
    <source>
        <dbReference type="ARBA" id="ARBA00022723"/>
    </source>
</evidence>
<evidence type="ECO:0000256" key="2">
    <source>
        <dbReference type="ARBA" id="ARBA00008900"/>
    </source>
</evidence>
<dbReference type="FunFam" id="3.30.479.10:FF:000003">
    <property type="entry name" value="6-pyruvoyl tetrahydrobiopterin synthase"/>
    <property type="match status" value="1"/>
</dbReference>
<dbReference type="AlphaFoldDB" id="A0A401ZTP3"/>
<dbReference type="RefSeq" id="WP_126577901.1">
    <property type="nucleotide sequence ID" value="NZ_BIFR01000001.1"/>
</dbReference>
<comment type="caution">
    <text evidence="11">The sequence shown here is derived from an EMBL/GenBank/DDBJ whole genome shotgun (WGS) entry which is preliminary data.</text>
</comment>
<feature type="binding site" evidence="10">
    <location>
        <position position="41"/>
    </location>
    <ligand>
        <name>Zn(2+)</name>
        <dbReference type="ChEBI" id="CHEBI:29105"/>
    </ligand>
</feature>
<keyword evidence="12" id="KW-1185">Reference proteome</keyword>
<evidence type="ECO:0000313" key="12">
    <source>
        <dbReference type="Proteomes" id="UP000287352"/>
    </source>
</evidence>
<comment type="catalytic activity">
    <reaction evidence="7 8">
        <text>7,8-dihydroneopterin 3'-triphosphate + H2O = 6-carboxy-5,6,7,8-tetrahydropterin + triphosphate + acetaldehyde + 2 H(+)</text>
        <dbReference type="Rhea" id="RHEA:27966"/>
        <dbReference type="ChEBI" id="CHEBI:15343"/>
        <dbReference type="ChEBI" id="CHEBI:15377"/>
        <dbReference type="ChEBI" id="CHEBI:15378"/>
        <dbReference type="ChEBI" id="CHEBI:18036"/>
        <dbReference type="ChEBI" id="CHEBI:58462"/>
        <dbReference type="ChEBI" id="CHEBI:61032"/>
        <dbReference type="EC" id="4.1.2.50"/>
    </reaction>
</comment>
<comment type="cofactor">
    <cofactor evidence="8 10">
        <name>Zn(2+)</name>
        <dbReference type="ChEBI" id="CHEBI:29105"/>
    </cofactor>
    <text evidence="8 10">Binds 1 zinc ion per subunit.</text>
</comment>
<keyword evidence="8" id="KW-0671">Queuosine biosynthesis</keyword>